<accession>A0A8J9VPP3</accession>
<dbReference type="GO" id="GO:0007283">
    <property type="term" value="P:spermatogenesis"/>
    <property type="evidence" value="ECO:0007669"/>
    <property type="project" value="TreeGrafter"/>
</dbReference>
<dbReference type="InterPro" id="IPR009071">
    <property type="entry name" value="HMG_box_dom"/>
</dbReference>
<evidence type="ECO:0000256" key="12">
    <source>
        <dbReference type="SAM" id="MobiDB-lite"/>
    </source>
</evidence>
<evidence type="ECO:0000256" key="10">
    <source>
        <dbReference type="ARBA" id="ARBA00023254"/>
    </source>
</evidence>
<proteinExistence type="inferred from homology"/>
<evidence type="ECO:0000256" key="4">
    <source>
        <dbReference type="ARBA" id="ARBA00022473"/>
    </source>
</evidence>
<dbReference type="OrthoDB" id="24555at2759"/>
<dbReference type="GO" id="GO:0060964">
    <property type="term" value="P:regulation of miRNA-mediated gene silencing"/>
    <property type="evidence" value="ECO:0007669"/>
    <property type="project" value="InterPro"/>
</dbReference>
<feature type="DNA-binding region" description="HMG box" evidence="11">
    <location>
        <begin position="4"/>
        <end position="73"/>
    </location>
</feature>
<evidence type="ECO:0000313" key="15">
    <source>
        <dbReference type="Proteomes" id="UP000838878"/>
    </source>
</evidence>
<comment type="similarity">
    <text evidence="3">Belongs to the maelstrom family.</text>
</comment>
<evidence type="ECO:0000256" key="3">
    <source>
        <dbReference type="ARBA" id="ARBA00007057"/>
    </source>
</evidence>
<evidence type="ECO:0000259" key="13">
    <source>
        <dbReference type="PROSITE" id="PS50118"/>
    </source>
</evidence>
<dbReference type="GO" id="GO:0045892">
    <property type="term" value="P:negative regulation of DNA-templated transcription"/>
    <property type="evidence" value="ECO:0007669"/>
    <property type="project" value="TreeGrafter"/>
</dbReference>
<dbReference type="GO" id="GO:0005634">
    <property type="term" value="C:nucleus"/>
    <property type="evidence" value="ECO:0007669"/>
    <property type="project" value="UniProtKB-SubCell"/>
</dbReference>
<dbReference type="SUPFAM" id="SSF47095">
    <property type="entry name" value="HMG-box"/>
    <property type="match status" value="1"/>
</dbReference>
<dbReference type="GO" id="GO:0030154">
    <property type="term" value="P:cell differentiation"/>
    <property type="evidence" value="ECO:0007669"/>
    <property type="project" value="UniProtKB-KW"/>
</dbReference>
<comment type="subcellular location">
    <subcellularLocation>
        <location evidence="2">Cytoplasm</location>
    </subcellularLocation>
    <subcellularLocation>
        <location evidence="1">Nucleus</location>
    </subcellularLocation>
</comment>
<dbReference type="InterPro" id="IPR036910">
    <property type="entry name" value="HMG_box_dom_sf"/>
</dbReference>
<feature type="region of interest" description="Disordered" evidence="12">
    <location>
        <begin position="381"/>
        <end position="430"/>
    </location>
</feature>
<dbReference type="EMBL" id="OV170226">
    <property type="protein sequence ID" value="CAH0726728.1"/>
    <property type="molecule type" value="Genomic_DNA"/>
</dbReference>
<evidence type="ECO:0000256" key="11">
    <source>
        <dbReference type="PROSITE-ProRule" id="PRU00267"/>
    </source>
</evidence>
<keyword evidence="8" id="KW-0943">RNA-mediated gene silencing</keyword>
<organism evidence="14 15">
    <name type="scientific">Brenthis ino</name>
    <name type="common">lesser marbled fritillary</name>
    <dbReference type="NCBI Taxonomy" id="405034"/>
    <lineage>
        <taxon>Eukaryota</taxon>
        <taxon>Metazoa</taxon>
        <taxon>Ecdysozoa</taxon>
        <taxon>Arthropoda</taxon>
        <taxon>Hexapoda</taxon>
        <taxon>Insecta</taxon>
        <taxon>Pterygota</taxon>
        <taxon>Neoptera</taxon>
        <taxon>Endopterygota</taxon>
        <taxon>Lepidoptera</taxon>
        <taxon>Glossata</taxon>
        <taxon>Ditrysia</taxon>
        <taxon>Papilionoidea</taxon>
        <taxon>Nymphalidae</taxon>
        <taxon>Heliconiinae</taxon>
        <taxon>Argynnini</taxon>
        <taxon>Brenthis</taxon>
    </lineage>
</organism>
<dbReference type="InterPro" id="IPR024970">
    <property type="entry name" value="Maelstrom"/>
</dbReference>
<name>A0A8J9VPP3_9NEOP</name>
<keyword evidence="5" id="KW-0963">Cytoplasm</keyword>
<dbReference type="GO" id="GO:0034587">
    <property type="term" value="P:piRNA processing"/>
    <property type="evidence" value="ECO:0007669"/>
    <property type="project" value="TreeGrafter"/>
</dbReference>
<evidence type="ECO:0000256" key="9">
    <source>
        <dbReference type="ARBA" id="ARBA00023242"/>
    </source>
</evidence>
<feature type="compositionally biased region" description="Gly residues" evidence="12">
    <location>
        <begin position="418"/>
        <end position="430"/>
    </location>
</feature>
<keyword evidence="15" id="KW-1185">Reference proteome</keyword>
<dbReference type="PROSITE" id="PS50118">
    <property type="entry name" value="HMG_BOX_2"/>
    <property type="match status" value="1"/>
</dbReference>
<dbReference type="PANTHER" id="PTHR21358:SF4">
    <property type="entry name" value="PROTEIN MAELSTROM HOMOLOG"/>
    <property type="match status" value="1"/>
</dbReference>
<keyword evidence="4" id="KW-0217">Developmental protein</keyword>
<feature type="non-terminal residue" evidence="14">
    <location>
        <position position="430"/>
    </location>
</feature>
<gene>
    <name evidence="14" type="ORF">BINO364_LOCUS12158</name>
</gene>
<evidence type="ECO:0000256" key="6">
    <source>
        <dbReference type="ARBA" id="ARBA00022782"/>
    </source>
</evidence>
<feature type="domain" description="HMG box" evidence="13">
    <location>
        <begin position="4"/>
        <end position="73"/>
    </location>
</feature>
<keyword evidence="6" id="KW-0221">Differentiation</keyword>
<dbReference type="Pfam" id="PF13017">
    <property type="entry name" value="Maelstrom"/>
    <property type="match status" value="1"/>
</dbReference>
<dbReference type="GO" id="GO:0043186">
    <property type="term" value="C:P granule"/>
    <property type="evidence" value="ECO:0007669"/>
    <property type="project" value="TreeGrafter"/>
</dbReference>
<dbReference type="Gene3D" id="1.10.30.10">
    <property type="entry name" value="High mobility group box domain"/>
    <property type="match status" value="1"/>
</dbReference>
<evidence type="ECO:0000256" key="5">
    <source>
        <dbReference type="ARBA" id="ARBA00022490"/>
    </source>
</evidence>
<reference evidence="14" key="1">
    <citation type="submission" date="2021-12" db="EMBL/GenBank/DDBJ databases">
        <authorList>
            <person name="Martin H S."/>
        </authorList>
    </citation>
    <scope>NUCLEOTIDE SEQUENCE</scope>
</reference>
<keyword evidence="9 11" id="KW-0539">Nucleus</keyword>
<protein>
    <recommendedName>
        <fullName evidence="13">HMG box domain-containing protein</fullName>
    </recommendedName>
</protein>
<dbReference type="AlphaFoldDB" id="A0A8J9VPP3"/>
<dbReference type="SMART" id="SM00398">
    <property type="entry name" value="HMG"/>
    <property type="match status" value="1"/>
</dbReference>
<keyword evidence="7 11" id="KW-0238">DNA-binding</keyword>
<dbReference type="GO" id="GO:0007140">
    <property type="term" value="P:male meiotic nuclear division"/>
    <property type="evidence" value="ECO:0007669"/>
    <property type="project" value="TreeGrafter"/>
</dbReference>
<dbReference type="Proteomes" id="UP000838878">
    <property type="component" value="Chromosome 6"/>
</dbReference>
<evidence type="ECO:0000256" key="1">
    <source>
        <dbReference type="ARBA" id="ARBA00004123"/>
    </source>
</evidence>
<evidence type="ECO:0000256" key="2">
    <source>
        <dbReference type="ARBA" id="ARBA00004496"/>
    </source>
</evidence>
<evidence type="ECO:0000313" key="14">
    <source>
        <dbReference type="EMBL" id="CAH0726728.1"/>
    </source>
</evidence>
<dbReference type="InterPro" id="IPR039259">
    <property type="entry name" value="Protein_maelstrom"/>
</dbReference>
<evidence type="ECO:0000256" key="8">
    <source>
        <dbReference type="ARBA" id="ARBA00023158"/>
    </source>
</evidence>
<sequence length="430" mass="48965">MSNKKGAKNAFMFFLSDFKEEQKKKGIIFNNINEAINAADPVWRDLSRSEKAKYDNMVQKQKQKLKNAEKKYTSTGIPISMIENAEKEELEYKELERKDIKNLVNSRVVNNSLITMDIYLMDVNCYCKIEQNYIVGEFTLLRFNIKDGIKETYHEIINPGPPPIGYTYQMMLGSEEFGLEIHDENVPRSNYMQILANIVDYLKLQDHKTNVLPPIFALPEKVQQVQNFILQMCQRAGEDETLFRVYKLDTLLFTLVNALKAESDEGFPKESLATLHLKKDTFKYTPGIACEYHEGRDRLTECSQARVRRGAYGVLDVAARQPVPGRHLPRDYHLPALERYREGRAPPPAATLHAPPASCNSSMVDCLESANSSLGALDISKREQRVHVPQRMPKTDYSQRIRVAPDLTDEDFPALGARGRGGAGRGRGKK</sequence>
<dbReference type="GO" id="GO:0043565">
    <property type="term" value="F:sequence-specific DNA binding"/>
    <property type="evidence" value="ECO:0007669"/>
    <property type="project" value="TreeGrafter"/>
</dbReference>
<dbReference type="Pfam" id="PF09011">
    <property type="entry name" value="HMG_box_2"/>
    <property type="match status" value="1"/>
</dbReference>
<keyword evidence="10" id="KW-0469">Meiosis</keyword>
<dbReference type="PANTHER" id="PTHR21358">
    <property type="entry name" value="PROTEIN MAELSTROM HOMOLOG"/>
    <property type="match status" value="1"/>
</dbReference>
<evidence type="ECO:0000256" key="7">
    <source>
        <dbReference type="ARBA" id="ARBA00023125"/>
    </source>
</evidence>